<gene>
    <name evidence="2" type="ORF">G6L72_25035</name>
    <name evidence="3" type="ORF">G6M88_25765</name>
</gene>
<proteinExistence type="predicted"/>
<dbReference type="Proteomes" id="UP000663912">
    <property type="component" value="Plasmid pW2_73_4"/>
</dbReference>
<dbReference type="RefSeq" id="WP_065700809.1">
    <property type="nucleotide sequence ID" value="NZ_CP049211.1"/>
</dbReference>
<dbReference type="AlphaFoldDB" id="A0AAE7UTM8"/>
<evidence type="ECO:0000313" key="3">
    <source>
        <dbReference type="EMBL" id="QTG03852.1"/>
    </source>
</evidence>
<dbReference type="EMBL" id="JAAMCP010000017">
    <property type="protein sequence ID" value="NTF39951.1"/>
    <property type="molecule type" value="Genomic_DNA"/>
</dbReference>
<dbReference type="EMBL" id="CP049211">
    <property type="protein sequence ID" value="QTG03852.1"/>
    <property type="molecule type" value="Genomic_DNA"/>
</dbReference>
<accession>A0AAE7UTM8</accession>
<name>A0AAE7UTM8_9HYPH</name>
<sequence length="336" mass="38707">MEKERSGLPNIDWGYKRLVQEWSELSLRLDLSNRDINHRLGYFKQKYIEVRLLYLKKIIDSPAIQKEYDALHDAFLEKRRLEKESQDEIEKKRKEEYWEALRKKVKREAEERVRKHKSELLNKKNLRVETNNDIEKKKIESDPVIFIGLEGVVTSLKTRMFQRTFDPDAISLIARLARKTGAKLLLMSPMVQTWPGGAKVLQQNLIAEGWSADLWHSEILLPVSGTAIWQELATWLARRNCDDLSALVIGPDGNRYPGKLSGDVGDFYTFPADGFTQWDYFEILSMLGLSDDDVVPPPTRPASGFQTTPGKWRGRKITGASPVRTTHVQPSFPRPS</sequence>
<reference evidence="2 5" key="1">
    <citation type="journal article" date="2020" name="Science">
        <title>Unexpected conservation and global transmission of agrobacterial virulence plasmids.</title>
        <authorList>
            <person name="Weisberg A.J."/>
            <person name="Davis E.W. 2nd"/>
            <person name="Tabima J."/>
            <person name="Belcher M.S."/>
            <person name="Miller M."/>
            <person name="Kuo C.H."/>
            <person name="Loper J.E."/>
            <person name="Grunwald N.J."/>
            <person name="Putnam M.L."/>
            <person name="Chang J.H."/>
        </authorList>
    </citation>
    <scope>NUCLEOTIDE SEQUENCE [LARGE SCALE GENOMIC DNA]</scope>
    <source>
        <strain evidence="2 5">A19/93</strain>
    </source>
</reference>
<evidence type="ECO:0000313" key="2">
    <source>
        <dbReference type="EMBL" id="NTF39951.1"/>
    </source>
</evidence>
<protein>
    <submittedName>
        <fullName evidence="3">Uncharacterized protein</fullName>
    </submittedName>
</protein>
<dbReference type="KEGG" id="arui:G6M88_25765"/>
<organism evidence="3 4">
    <name type="scientific">Agrobacterium rubi</name>
    <dbReference type="NCBI Taxonomy" id="28099"/>
    <lineage>
        <taxon>Bacteria</taxon>
        <taxon>Pseudomonadati</taxon>
        <taxon>Pseudomonadota</taxon>
        <taxon>Alphaproteobacteria</taxon>
        <taxon>Hyphomicrobiales</taxon>
        <taxon>Rhizobiaceae</taxon>
        <taxon>Rhizobium/Agrobacterium group</taxon>
        <taxon>Agrobacterium</taxon>
    </lineage>
</organism>
<evidence type="ECO:0000313" key="4">
    <source>
        <dbReference type="Proteomes" id="UP000663912"/>
    </source>
</evidence>
<keyword evidence="3" id="KW-0614">Plasmid</keyword>
<reference evidence="3" key="2">
    <citation type="submission" date="2020-02" db="EMBL/GenBank/DDBJ databases">
        <title>Unexpected conservation and global transmission of agrobacterial virulence plasmids.</title>
        <authorList>
            <person name="Weisberg A.J."/>
            <person name="Davis E.W. II"/>
            <person name="Tabima J.R."/>
            <person name="Belcher M.S."/>
            <person name="Miller M."/>
            <person name="Kuo C.-H."/>
            <person name="Loper J.E."/>
            <person name="Grunwald N.J."/>
            <person name="Putnam M.L."/>
            <person name="Chang J.H."/>
        </authorList>
    </citation>
    <scope>NUCLEOTIDE SEQUENCE</scope>
    <source>
        <strain evidence="3">W2/73</strain>
        <plasmid evidence="3">pW2_73_4</plasmid>
    </source>
</reference>
<evidence type="ECO:0000256" key="1">
    <source>
        <dbReference type="SAM" id="MobiDB-lite"/>
    </source>
</evidence>
<dbReference type="Proteomes" id="UP000822331">
    <property type="component" value="Unassembled WGS sequence"/>
</dbReference>
<feature type="region of interest" description="Disordered" evidence="1">
    <location>
        <begin position="298"/>
        <end position="336"/>
    </location>
</feature>
<geneLocation type="plasmid" evidence="3 4">
    <name>pW2_73_4</name>
</geneLocation>
<keyword evidence="5" id="KW-1185">Reference proteome</keyword>
<evidence type="ECO:0000313" key="5">
    <source>
        <dbReference type="Proteomes" id="UP000822331"/>
    </source>
</evidence>